<dbReference type="RefSeq" id="WP_273158191.1">
    <property type="nucleotide sequence ID" value="NZ_JABZSJ010000002.1"/>
</dbReference>
<name>A0A930N077_9BACT</name>
<accession>A0A930N077</accession>
<evidence type="ECO:0000313" key="1">
    <source>
        <dbReference type="EMBL" id="MBF1383382.1"/>
    </source>
</evidence>
<dbReference type="Proteomes" id="UP000771736">
    <property type="component" value="Unassembled WGS sequence"/>
</dbReference>
<dbReference type="AlphaFoldDB" id="A0A930N077"/>
<sequence length="403" mass="47112">MKKVLTAIFILSMATMLLQCSTKSEKKGAVVKQKKEVSRQKYNRVLTKEQLKAMGIDWKKLMKHLKLQEVSWYGGDFRDDQSEPRYEPTREDFLLTIPLVEYYMNTHGYKKPSDELFKQRIQAVFGMRLNMQSKKLYQPLDDEEYFDYASIYFALNGKGIITYNWMLNDMLKVRHEKIVLKPKILQQILALNNFIVYEDAAAFKFLSQATFEGNEEDYDGMGDPYDGERILSDLFSVYQYYGSDLLNQWYFTTQDVNPIAFFHHIFEKTIKGELIVQLPLIKLIEKNTTGKNNRAFSEYFGNLVFDLLNGENNMNTVGFSFADKAKIFCYFAASEHKMRTKYAKYIPSMNEKAYWDRSSSTSSMILQHPEVYSEASNHNFFGVVKPAVMKAFAEESKKRKDNE</sequence>
<evidence type="ECO:0000313" key="2">
    <source>
        <dbReference type="Proteomes" id="UP000771736"/>
    </source>
</evidence>
<dbReference type="EMBL" id="JABZSJ010000002">
    <property type="protein sequence ID" value="MBF1383382.1"/>
    <property type="molecule type" value="Genomic_DNA"/>
</dbReference>
<organism evidence="1 2">
    <name type="scientific">Prevotella aurantiaca</name>
    <dbReference type="NCBI Taxonomy" id="596085"/>
    <lineage>
        <taxon>Bacteria</taxon>
        <taxon>Pseudomonadati</taxon>
        <taxon>Bacteroidota</taxon>
        <taxon>Bacteroidia</taxon>
        <taxon>Bacteroidales</taxon>
        <taxon>Prevotellaceae</taxon>
        <taxon>Prevotella</taxon>
    </lineage>
</organism>
<comment type="caution">
    <text evidence="1">The sequence shown here is derived from an EMBL/GenBank/DDBJ whole genome shotgun (WGS) entry which is preliminary data.</text>
</comment>
<protein>
    <submittedName>
        <fullName evidence="1">Uncharacterized protein</fullName>
    </submittedName>
</protein>
<gene>
    <name evidence="1" type="ORF">HXN26_00775</name>
</gene>
<reference evidence="1" key="1">
    <citation type="submission" date="2020-04" db="EMBL/GenBank/DDBJ databases">
        <title>Deep metagenomics examines the oral microbiome during advanced dental caries in children, revealing novel taxa and co-occurrences with host molecules.</title>
        <authorList>
            <person name="Baker J.L."/>
            <person name="Morton J.T."/>
            <person name="Dinis M."/>
            <person name="Alvarez R."/>
            <person name="Tran N.C."/>
            <person name="Knight R."/>
            <person name="Edlund A."/>
        </authorList>
    </citation>
    <scope>NUCLEOTIDE SEQUENCE</scope>
    <source>
        <strain evidence="1">JCVI_44_bin.5</strain>
    </source>
</reference>
<proteinExistence type="predicted"/>